<dbReference type="AlphaFoldDB" id="A0AAX1Q6Z0"/>
<accession>A0AAX1Q6Z0</accession>
<proteinExistence type="predicted"/>
<dbReference type="Proteomes" id="UP000250174">
    <property type="component" value="Unassembled WGS sequence"/>
</dbReference>
<protein>
    <submittedName>
        <fullName evidence="1">Uncharacterized protein</fullName>
    </submittedName>
</protein>
<geneLocation type="plasmid" evidence="1">
    <name>pBEH4</name>
</geneLocation>
<organism evidence="1 2">
    <name type="scientific">Priestia endophytica</name>
    <dbReference type="NCBI Taxonomy" id="135735"/>
    <lineage>
        <taxon>Bacteria</taxon>
        <taxon>Bacillati</taxon>
        <taxon>Bacillota</taxon>
        <taxon>Bacilli</taxon>
        <taxon>Bacillales</taxon>
        <taxon>Bacillaceae</taxon>
        <taxon>Priestia</taxon>
    </lineage>
</organism>
<keyword evidence="1" id="KW-0614">Plasmid</keyword>
<name>A0AAX1Q6Z0_9BACI</name>
<dbReference type="EMBL" id="LVYK01000038">
    <property type="protein sequence ID" value="RAS75114.1"/>
    <property type="molecule type" value="Genomic_DNA"/>
</dbReference>
<dbReference type="RefSeq" id="WP_111924441.1">
    <property type="nucleotide sequence ID" value="NZ_LVYK01000038.1"/>
</dbReference>
<gene>
    <name evidence="1" type="ORF">A3864_16515</name>
</gene>
<sequence length="172" mass="20208">MKGLAHDIVKNQMLEDLIIELKWRSMKEISKYFPLYFTNNKQIPPSIEVYKLKQTSCVFKKADNEKTSSFWNSVGMDNPFSDISKDGYWQLFTEGREPELIDNSFKVTCNSTINRERGYDSLDSQIVYSTKEFSNLLLPIMVMREYAIDTSQKIAVRQNKTFSSIKREKPRY</sequence>
<evidence type="ECO:0000313" key="1">
    <source>
        <dbReference type="EMBL" id="RAS75114.1"/>
    </source>
</evidence>
<reference evidence="1 2" key="1">
    <citation type="submission" date="2016-03" db="EMBL/GenBank/DDBJ databases">
        <title>Comparison of Bacillus endophyticus and B. anthracis characteristics using whole genome sequence analysis and microbiological techniques.</title>
        <authorList>
            <person name="Lekota K.E."/>
            <person name="Mafofo J."/>
            <person name="Rees J."/>
            <person name="Muchadeyi F.C."/>
            <person name="Madoroba E."/>
            <person name="Van Heerden H."/>
        </authorList>
    </citation>
    <scope>NUCLEOTIDE SEQUENCE [LARGE SCALE GENOMIC DNA]</scope>
    <source>
        <strain evidence="1 2">3631_10C</strain>
        <plasmid evidence="1">pBEH4</plasmid>
    </source>
</reference>
<comment type="caution">
    <text evidence="1">The sequence shown here is derived from an EMBL/GenBank/DDBJ whole genome shotgun (WGS) entry which is preliminary data.</text>
</comment>
<evidence type="ECO:0000313" key="2">
    <source>
        <dbReference type="Proteomes" id="UP000250174"/>
    </source>
</evidence>